<dbReference type="STRING" id="411684.HPDFL43_20892"/>
<keyword evidence="2" id="KW-0328">Glycosyltransferase</keyword>
<dbReference type="AlphaFoldDB" id="A9CXN0"/>
<dbReference type="InterPro" id="IPR038577">
    <property type="entry name" value="GT10-like_C_sf"/>
</dbReference>
<dbReference type="HOGENOM" id="CLU_972714_0_0_5"/>
<dbReference type="Proteomes" id="UP000004291">
    <property type="component" value="Chromosome"/>
</dbReference>
<dbReference type="Pfam" id="PF00852">
    <property type="entry name" value="Glyco_transf_10"/>
    <property type="match status" value="1"/>
</dbReference>
<sequence length="301" mass="33955">MTETVCRESEAPVVAIIPYGTKLSPRLANMSLDDLSWPIGRPARLQHGTVANMGPNDHIICYVSSQLLYMPRPGVRAQVSVMVVEPEAVHGRNMAWLKVLWWRFFRVLSCNPRLLARLPNGERYLFGSTWVPEYRDLSIEKTSMISLIASGKTYYPGHKLRHQVVAWIREKGVDAEILGRGYAPFDQKSDGLAPYRYSVIIENVREPGYFTEKLIDCLLCETVPIYWGAQDIDQIFEPGGMLICDSLEDIKTAIGTTSEADYRARLEFVAKNKEKAASYANHEEAAARIVQTAARRKTSQS</sequence>
<gene>
    <name evidence="2" type="ORF">HPDFL43_20892</name>
</gene>
<evidence type="ECO:0000313" key="2">
    <source>
        <dbReference type="EMBL" id="EDQ35691.2"/>
    </source>
</evidence>
<dbReference type="SUPFAM" id="SSF53756">
    <property type="entry name" value="UDP-Glycosyltransferase/glycogen phosphorylase"/>
    <property type="match status" value="1"/>
</dbReference>
<protein>
    <submittedName>
        <fullName evidence="2">Glycosyltransferase family 10 (Fucosyltransferase)</fullName>
    </submittedName>
</protein>
<evidence type="ECO:0000313" key="3">
    <source>
        <dbReference type="Proteomes" id="UP000004291"/>
    </source>
</evidence>
<dbReference type="Gene3D" id="3.40.50.11660">
    <property type="entry name" value="Glycosyl transferase family 10, C-terminal domain"/>
    <property type="match status" value="1"/>
</dbReference>
<dbReference type="RefSeq" id="WP_040448931.1">
    <property type="nucleotide sequence ID" value="NZ_CM002917.1"/>
</dbReference>
<dbReference type="OrthoDB" id="9791032at2"/>
<keyword evidence="3" id="KW-1185">Reference proteome</keyword>
<name>A9CXN0_HOEPD</name>
<reference evidence="2 3" key="1">
    <citation type="submission" date="2007-10" db="EMBL/GenBank/DDBJ databases">
        <authorList>
            <person name="Wagner-Dobler I."/>
            <person name="Ferriera S."/>
            <person name="Johnson J."/>
            <person name="Kravitz S."/>
            <person name="Beeson K."/>
            <person name="Sutton G."/>
            <person name="Rogers Y.-H."/>
            <person name="Friedman R."/>
            <person name="Frazier M."/>
            <person name="Venter J.C."/>
        </authorList>
    </citation>
    <scope>NUCLEOTIDE SEQUENCE [LARGE SCALE GENOMIC DNA]</scope>
    <source>
        <strain evidence="2 3">DFL-43</strain>
    </source>
</reference>
<accession>A9CXN0</accession>
<proteinExistence type="predicted"/>
<dbReference type="eggNOG" id="ENOG502Z7KQ">
    <property type="taxonomic scope" value="Bacteria"/>
</dbReference>
<evidence type="ECO:0000259" key="1">
    <source>
        <dbReference type="Pfam" id="PF00852"/>
    </source>
</evidence>
<dbReference type="EMBL" id="ABIA03000001">
    <property type="protein sequence ID" value="EDQ35691.2"/>
    <property type="molecule type" value="Genomic_DNA"/>
</dbReference>
<dbReference type="GO" id="GO:0016757">
    <property type="term" value="F:glycosyltransferase activity"/>
    <property type="evidence" value="ECO:0007669"/>
    <property type="project" value="UniProtKB-KW"/>
</dbReference>
<comment type="caution">
    <text evidence="2">The sequence shown here is derived from an EMBL/GenBank/DDBJ whole genome shotgun (WGS) entry which is preliminary data.</text>
</comment>
<keyword evidence="2" id="KW-0808">Transferase</keyword>
<dbReference type="InterPro" id="IPR055270">
    <property type="entry name" value="Glyco_tran_10_C"/>
</dbReference>
<reference evidence="2 3" key="2">
    <citation type="submission" date="2012-06" db="EMBL/GenBank/DDBJ databases">
        <authorList>
            <person name="Fiebig A."/>
        </authorList>
    </citation>
    <scope>NUCLEOTIDE SEQUENCE [LARGE SCALE GENOMIC DNA]</scope>
    <source>
        <strain evidence="2 3">DFL-43</strain>
    </source>
</reference>
<organism evidence="2 3">
    <name type="scientific">Hoeflea phototrophica (strain DSM 17068 / NCIMB 14078 / DFL-43)</name>
    <dbReference type="NCBI Taxonomy" id="411684"/>
    <lineage>
        <taxon>Bacteria</taxon>
        <taxon>Pseudomonadati</taxon>
        <taxon>Pseudomonadota</taxon>
        <taxon>Alphaproteobacteria</taxon>
        <taxon>Hyphomicrobiales</taxon>
        <taxon>Rhizobiaceae</taxon>
        <taxon>Hoeflea</taxon>
    </lineage>
</organism>
<feature type="domain" description="Fucosyltransferase C-terminal" evidence="1">
    <location>
        <begin position="158"/>
        <end position="252"/>
    </location>
</feature>